<proteinExistence type="predicted"/>
<evidence type="ECO:0000313" key="2">
    <source>
        <dbReference type="Proteomes" id="UP000006729"/>
    </source>
</evidence>
<dbReference type="EMBL" id="CM009304">
    <property type="protein sequence ID" value="KAI9380881.1"/>
    <property type="molecule type" value="Genomic_DNA"/>
</dbReference>
<comment type="caution">
    <text evidence="1">The sequence shown here is derived from an EMBL/GenBank/DDBJ whole genome shotgun (WGS) entry which is preliminary data.</text>
</comment>
<evidence type="ECO:0000313" key="1">
    <source>
        <dbReference type="EMBL" id="KAI9380881.1"/>
    </source>
</evidence>
<name>A0ACC0RUA4_POPTR</name>
<protein>
    <submittedName>
        <fullName evidence="1">Uncharacterized protein</fullName>
    </submittedName>
</protein>
<sequence length="74" mass="8538">MSCYSWKDLYIWVRYQDLDLNTMPSNQTTELSCRFAGSHSTICSEKKHAGYRACGSLHSVLFFDNNHHSLLSFS</sequence>
<reference evidence="1 2" key="1">
    <citation type="journal article" date="2006" name="Science">
        <title>The genome of black cottonwood, Populus trichocarpa (Torr. &amp; Gray).</title>
        <authorList>
            <person name="Tuskan G.A."/>
            <person name="Difazio S."/>
            <person name="Jansson S."/>
            <person name="Bohlmann J."/>
            <person name="Grigoriev I."/>
            <person name="Hellsten U."/>
            <person name="Putnam N."/>
            <person name="Ralph S."/>
            <person name="Rombauts S."/>
            <person name="Salamov A."/>
            <person name="Schein J."/>
            <person name="Sterck L."/>
            <person name="Aerts A."/>
            <person name="Bhalerao R.R."/>
            <person name="Bhalerao R.P."/>
            <person name="Blaudez D."/>
            <person name="Boerjan W."/>
            <person name="Brun A."/>
            <person name="Brunner A."/>
            <person name="Busov V."/>
            <person name="Campbell M."/>
            <person name="Carlson J."/>
            <person name="Chalot M."/>
            <person name="Chapman J."/>
            <person name="Chen G.L."/>
            <person name="Cooper D."/>
            <person name="Coutinho P.M."/>
            <person name="Couturier J."/>
            <person name="Covert S."/>
            <person name="Cronk Q."/>
            <person name="Cunningham R."/>
            <person name="Davis J."/>
            <person name="Degroeve S."/>
            <person name="Dejardin A."/>
            <person name="Depamphilis C."/>
            <person name="Detter J."/>
            <person name="Dirks B."/>
            <person name="Dubchak I."/>
            <person name="Duplessis S."/>
            <person name="Ehlting J."/>
            <person name="Ellis B."/>
            <person name="Gendler K."/>
            <person name="Goodstein D."/>
            <person name="Gribskov M."/>
            <person name="Grimwood J."/>
            <person name="Groover A."/>
            <person name="Gunter L."/>
            <person name="Hamberger B."/>
            <person name="Heinze B."/>
            <person name="Helariutta Y."/>
            <person name="Henrissat B."/>
            <person name="Holligan D."/>
            <person name="Holt R."/>
            <person name="Huang W."/>
            <person name="Islam-Faridi N."/>
            <person name="Jones S."/>
            <person name="Jones-Rhoades M."/>
            <person name="Jorgensen R."/>
            <person name="Joshi C."/>
            <person name="Kangasjarvi J."/>
            <person name="Karlsson J."/>
            <person name="Kelleher C."/>
            <person name="Kirkpatrick R."/>
            <person name="Kirst M."/>
            <person name="Kohler A."/>
            <person name="Kalluri U."/>
            <person name="Larimer F."/>
            <person name="Leebens-Mack J."/>
            <person name="Leple J.C."/>
            <person name="Locascio P."/>
            <person name="Lou Y."/>
            <person name="Lucas S."/>
            <person name="Martin F."/>
            <person name="Montanini B."/>
            <person name="Napoli C."/>
            <person name="Nelson D.R."/>
            <person name="Nelson C."/>
            <person name="Nieminen K."/>
            <person name="Nilsson O."/>
            <person name="Pereda V."/>
            <person name="Peter G."/>
            <person name="Philippe R."/>
            <person name="Pilate G."/>
            <person name="Poliakov A."/>
            <person name="Razumovskaya J."/>
            <person name="Richardson P."/>
            <person name="Rinaldi C."/>
            <person name="Ritland K."/>
            <person name="Rouze P."/>
            <person name="Ryaboy D."/>
            <person name="Schmutz J."/>
            <person name="Schrader J."/>
            <person name="Segerman B."/>
            <person name="Shin H."/>
            <person name="Siddiqui A."/>
            <person name="Sterky F."/>
            <person name="Terry A."/>
            <person name="Tsai C.J."/>
            <person name="Uberbacher E."/>
            <person name="Unneberg P."/>
            <person name="Vahala J."/>
            <person name="Wall K."/>
            <person name="Wessler S."/>
            <person name="Yang G."/>
            <person name="Yin T."/>
            <person name="Douglas C."/>
            <person name="Marra M."/>
            <person name="Sandberg G."/>
            <person name="Van de Peer Y."/>
            <person name="Rokhsar D."/>
        </authorList>
    </citation>
    <scope>NUCLEOTIDE SEQUENCE [LARGE SCALE GENOMIC DNA]</scope>
    <source>
        <strain evidence="2">cv. Nisqually</strain>
    </source>
</reference>
<gene>
    <name evidence="1" type="ORF">POPTR_015G020450v4</name>
</gene>
<keyword evidence="2" id="KW-1185">Reference proteome</keyword>
<dbReference type="Proteomes" id="UP000006729">
    <property type="component" value="Chromosome 15"/>
</dbReference>
<organism evidence="1 2">
    <name type="scientific">Populus trichocarpa</name>
    <name type="common">Western balsam poplar</name>
    <name type="synonym">Populus balsamifera subsp. trichocarpa</name>
    <dbReference type="NCBI Taxonomy" id="3694"/>
    <lineage>
        <taxon>Eukaryota</taxon>
        <taxon>Viridiplantae</taxon>
        <taxon>Streptophyta</taxon>
        <taxon>Embryophyta</taxon>
        <taxon>Tracheophyta</taxon>
        <taxon>Spermatophyta</taxon>
        <taxon>Magnoliopsida</taxon>
        <taxon>eudicotyledons</taxon>
        <taxon>Gunneridae</taxon>
        <taxon>Pentapetalae</taxon>
        <taxon>rosids</taxon>
        <taxon>fabids</taxon>
        <taxon>Malpighiales</taxon>
        <taxon>Salicaceae</taxon>
        <taxon>Saliceae</taxon>
        <taxon>Populus</taxon>
    </lineage>
</organism>
<accession>A0ACC0RUA4</accession>